<evidence type="ECO:0000256" key="8">
    <source>
        <dbReference type="HAMAP-Rule" id="MF_00376"/>
    </source>
</evidence>
<evidence type="ECO:0000256" key="5">
    <source>
        <dbReference type="ARBA" id="ARBA00022777"/>
    </source>
</evidence>
<dbReference type="UniPathway" id="UPA00241">
    <property type="reaction ID" value="UER00356"/>
</dbReference>
<dbReference type="OrthoDB" id="9812943at2"/>
<keyword evidence="6 8" id="KW-0067">ATP-binding</keyword>
<keyword evidence="3 8" id="KW-0808">Transferase</keyword>
<comment type="subcellular location">
    <subcellularLocation>
        <location evidence="8">Cytoplasm</location>
    </subcellularLocation>
</comment>
<dbReference type="GO" id="GO:0005737">
    <property type="term" value="C:cytoplasm"/>
    <property type="evidence" value="ECO:0007669"/>
    <property type="project" value="UniProtKB-SubCell"/>
</dbReference>
<evidence type="ECO:0000256" key="9">
    <source>
        <dbReference type="NCBIfam" id="TIGR00152"/>
    </source>
</evidence>
<evidence type="ECO:0000256" key="1">
    <source>
        <dbReference type="ARBA" id="ARBA00009018"/>
    </source>
</evidence>
<accession>A0A2P8HCU7</accession>
<comment type="catalytic activity">
    <reaction evidence="8">
        <text>3'-dephospho-CoA + ATP = ADP + CoA + H(+)</text>
        <dbReference type="Rhea" id="RHEA:18245"/>
        <dbReference type="ChEBI" id="CHEBI:15378"/>
        <dbReference type="ChEBI" id="CHEBI:30616"/>
        <dbReference type="ChEBI" id="CHEBI:57287"/>
        <dbReference type="ChEBI" id="CHEBI:57328"/>
        <dbReference type="ChEBI" id="CHEBI:456216"/>
        <dbReference type="EC" id="2.7.1.24"/>
    </reaction>
</comment>
<dbReference type="PROSITE" id="PS51219">
    <property type="entry name" value="DPCK"/>
    <property type="match status" value="1"/>
</dbReference>
<evidence type="ECO:0000256" key="2">
    <source>
        <dbReference type="ARBA" id="ARBA00022490"/>
    </source>
</evidence>
<dbReference type="AlphaFoldDB" id="A0A2P8HCU7"/>
<dbReference type="Proteomes" id="UP000242310">
    <property type="component" value="Unassembled WGS sequence"/>
</dbReference>
<keyword evidence="2 8" id="KW-0963">Cytoplasm</keyword>
<protein>
    <recommendedName>
        <fullName evidence="8 9">Dephospho-CoA kinase</fullName>
        <ecNumber evidence="8 9">2.7.1.24</ecNumber>
    </recommendedName>
    <alternativeName>
        <fullName evidence="8">Dephosphocoenzyme A kinase</fullName>
    </alternativeName>
</protein>
<evidence type="ECO:0000256" key="6">
    <source>
        <dbReference type="ARBA" id="ARBA00022840"/>
    </source>
</evidence>
<dbReference type="GO" id="GO:0005524">
    <property type="term" value="F:ATP binding"/>
    <property type="evidence" value="ECO:0007669"/>
    <property type="project" value="UniProtKB-UniRule"/>
</dbReference>
<evidence type="ECO:0000256" key="4">
    <source>
        <dbReference type="ARBA" id="ARBA00022741"/>
    </source>
</evidence>
<comment type="similarity">
    <text evidence="1 8">Belongs to the CoaE family.</text>
</comment>
<dbReference type="InterPro" id="IPR001977">
    <property type="entry name" value="Depp_CoAkinase"/>
</dbReference>
<keyword evidence="11" id="KW-1185">Reference proteome</keyword>
<sequence>MIIGLTGGIASGKSLVADWFKQEDIPVVDADEVARQVVAPGANALQEIVNTFSEEVLLEDGSLDRKALGRKIFGDEQRRQQLNDIMHPAIRTEMTRQQENWQAEGYENIVLDLPLLIENELFYMVDRVVVVYVDPHTQLERLQARDNEGAEDAKQRIASQKRMDEKRSYADAVLNNTGTVEETKTAFQNLLDQWNLR</sequence>
<keyword evidence="7 8" id="KW-0173">Coenzyme A biosynthesis</keyword>
<dbReference type="FunFam" id="3.40.50.300:FF:000991">
    <property type="entry name" value="Dephospho-CoA kinase"/>
    <property type="match status" value="1"/>
</dbReference>
<dbReference type="PANTHER" id="PTHR10695:SF46">
    <property type="entry name" value="BIFUNCTIONAL COENZYME A SYNTHASE-RELATED"/>
    <property type="match status" value="1"/>
</dbReference>
<dbReference type="RefSeq" id="WP_106589167.1">
    <property type="nucleotide sequence ID" value="NZ_PYAV01000009.1"/>
</dbReference>
<dbReference type="InterPro" id="IPR027417">
    <property type="entry name" value="P-loop_NTPase"/>
</dbReference>
<proteinExistence type="inferred from homology"/>
<reference evidence="10 11" key="1">
    <citation type="submission" date="2018-03" db="EMBL/GenBank/DDBJ databases">
        <title>Genomic Encyclopedia of Type Strains, Phase III (KMG-III): the genomes of soil and plant-associated and newly described type strains.</title>
        <authorList>
            <person name="Whitman W."/>
        </authorList>
    </citation>
    <scope>NUCLEOTIDE SEQUENCE [LARGE SCALE GENOMIC DNA]</scope>
    <source>
        <strain evidence="10 11">CGMCC 1.07653</strain>
    </source>
</reference>
<evidence type="ECO:0000313" key="11">
    <source>
        <dbReference type="Proteomes" id="UP000242310"/>
    </source>
</evidence>
<dbReference type="SUPFAM" id="SSF52540">
    <property type="entry name" value="P-loop containing nucleoside triphosphate hydrolases"/>
    <property type="match status" value="1"/>
</dbReference>
<dbReference type="PANTHER" id="PTHR10695">
    <property type="entry name" value="DEPHOSPHO-COA KINASE-RELATED"/>
    <property type="match status" value="1"/>
</dbReference>
<comment type="caution">
    <text evidence="10">The sequence shown here is derived from an EMBL/GenBank/DDBJ whole genome shotgun (WGS) entry which is preliminary data.</text>
</comment>
<keyword evidence="5 8" id="KW-0418">Kinase</keyword>
<dbReference type="CDD" id="cd02022">
    <property type="entry name" value="DPCK"/>
    <property type="match status" value="1"/>
</dbReference>
<dbReference type="GO" id="GO:0004140">
    <property type="term" value="F:dephospho-CoA kinase activity"/>
    <property type="evidence" value="ECO:0007669"/>
    <property type="project" value="UniProtKB-UniRule"/>
</dbReference>
<name>A0A2P8HCU7_9BACI</name>
<feature type="binding site" evidence="8">
    <location>
        <begin position="10"/>
        <end position="15"/>
    </location>
    <ligand>
        <name>ATP</name>
        <dbReference type="ChEBI" id="CHEBI:30616"/>
    </ligand>
</feature>
<dbReference type="NCBIfam" id="TIGR00152">
    <property type="entry name" value="dephospho-CoA kinase"/>
    <property type="match status" value="1"/>
</dbReference>
<evidence type="ECO:0000256" key="7">
    <source>
        <dbReference type="ARBA" id="ARBA00022993"/>
    </source>
</evidence>
<comment type="pathway">
    <text evidence="8">Cofactor biosynthesis; coenzyme A biosynthesis; CoA from (R)-pantothenate: step 5/5.</text>
</comment>
<evidence type="ECO:0000256" key="3">
    <source>
        <dbReference type="ARBA" id="ARBA00022679"/>
    </source>
</evidence>
<comment type="function">
    <text evidence="8">Catalyzes the phosphorylation of the 3'-hydroxyl group of dephosphocoenzyme A to form coenzyme A.</text>
</comment>
<dbReference type="GO" id="GO:0015937">
    <property type="term" value="P:coenzyme A biosynthetic process"/>
    <property type="evidence" value="ECO:0007669"/>
    <property type="project" value="UniProtKB-UniRule"/>
</dbReference>
<dbReference type="EMBL" id="PYAV01000009">
    <property type="protein sequence ID" value="PSL44063.1"/>
    <property type="molecule type" value="Genomic_DNA"/>
</dbReference>
<keyword evidence="4 8" id="KW-0547">Nucleotide-binding</keyword>
<dbReference type="EC" id="2.7.1.24" evidence="8 9"/>
<gene>
    <name evidence="8" type="primary">coaE</name>
    <name evidence="10" type="ORF">B0H94_109125</name>
</gene>
<organism evidence="10 11">
    <name type="scientific">Salsuginibacillus halophilus</name>
    <dbReference type="NCBI Taxonomy" id="517424"/>
    <lineage>
        <taxon>Bacteria</taxon>
        <taxon>Bacillati</taxon>
        <taxon>Bacillota</taxon>
        <taxon>Bacilli</taxon>
        <taxon>Bacillales</taxon>
        <taxon>Bacillaceae</taxon>
        <taxon>Salsuginibacillus</taxon>
    </lineage>
</organism>
<dbReference type="Gene3D" id="3.40.50.300">
    <property type="entry name" value="P-loop containing nucleotide triphosphate hydrolases"/>
    <property type="match status" value="1"/>
</dbReference>
<dbReference type="HAMAP" id="MF_00376">
    <property type="entry name" value="Dephospho_CoA_kinase"/>
    <property type="match status" value="1"/>
</dbReference>
<dbReference type="Pfam" id="PF01121">
    <property type="entry name" value="CoaE"/>
    <property type="match status" value="1"/>
</dbReference>
<evidence type="ECO:0000313" key="10">
    <source>
        <dbReference type="EMBL" id="PSL44063.1"/>
    </source>
</evidence>